<feature type="region of interest" description="Disordered" evidence="7">
    <location>
        <begin position="262"/>
        <end position="282"/>
    </location>
</feature>
<keyword evidence="10" id="KW-1185">Reference proteome</keyword>
<accession>A0A3M2LYV2</accession>
<dbReference type="Pfam" id="PF00069">
    <property type="entry name" value="Pkinase"/>
    <property type="match status" value="1"/>
</dbReference>
<keyword evidence="4" id="KW-0547">Nucleotide-binding</keyword>
<evidence type="ECO:0000256" key="2">
    <source>
        <dbReference type="ARBA" id="ARBA00022527"/>
    </source>
</evidence>
<dbReference type="GO" id="GO:0005524">
    <property type="term" value="F:ATP binding"/>
    <property type="evidence" value="ECO:0007669"/>
    <property type="project" value="UniProtKB-KW"/>
</dbReference>
<name>A0A3M2LYV2_9ACTN</name>
<evidence type="ECO:0000256" key="4">
    <source>
        <dbReference type="ARBA" id="ARBA00022741"/>
    </source>
</evidence>
<sequence>MGEVWSAQDGELGRPVAIKILPADLFRDPEAAARLRQEARTAATLQHPGITVVHDFGDHGGRPYLVMELLNGRNLAVVMAEHQSGMPPGQAARLMIPVVEALGYAHRRGVVHRDIKPANLMLLDGGGVKICDFGIARHADAATSLTLPGAVLGSPPFMAPEQWRGEPADARTDLYALGATLHVLLTGQPPFPGPGLDDFRHQHLGEEPPRPTVRRPDHPGELEALVQGLLAKDPAGRPEAMRAATVLRGVIGVGARPMEPPAGTADPFVAPAPRSSPAPTKLGGGRVFGAVHGLWRGAVKGAATFGQGAVVGLGLGKVLGWAPAGVKGLAEAVLFFSVVGAVAGAVLGCFRGLTRPGGVLVLDADKLTVTRGAEPSLHQRGTATFSIPWHAVDRIAVHGSGARKGTALLVWFRDPHRLSELWLSDNRITPGPDGSHIVYGAGERDWTMVRPRRLREALPLYAGNAYDPTPGTSFQTYKASP</sequence>
<dbReference type="GO" id="GO:0004674">
    <property type="term" value="F:protein serine/threonine kinase activity"/>
    <property type="evidence" value="ECO:0007669"/>
    <property type="project" value="UniProtKB-KW"/>
</dbReference>
<evidence type="ECO:0000256" key="5">
    <source>
        <dbReference type="ARBA" id="ARBA00022777"/>
    </source>
</evidence>
<comment type="caution">
    <text evidence="9">The sequence shown here is derived from an EMBL/GenBank/DDBJ whole genome shotgun (WGS) entry which is preliminary data.</text>
</comment>
<gene>
    <name evidence="9" type="ORF">EBO15_19720</name>
</gene>
<evidence type="ECO:0000256" key="7">
    <source>
        <dbReference type="SAM" id="MobiDB-lite"/>
    </source>
</evidence>
<evidence type="ECO:0000256" key="6">
    <source>
        <dbReference type="ARBA" id="ARBA00022840"/>
    </source>
</evidence>
<evidence type="ECO:0000313" key="10">
    <source>
        <dbReference type="Proteomes" id="UP000282674"/>
    </source>
</evidence>
<dbReference type="SUPFAM" id="SSF56112">
    <property type="entry name" value="Protein kinase-like (PK-like)"/>
    <property type="match status" value="1"/>
</dbReference>
<dbReference type="AlphaFoldDB" id="A0A3M2LYV2"/>
<keyword evidence="6" id="KW-0067">ATP-binding</keyword>
<dbReference type="Gene3D" id="1.10.510.10">
    <property type="entry name" value="Transferase(Phosphotransferase) domain 1"/>
    <property type="match status" value="1"/>
</dbReference>
<evidence type="ECO:0000256" key="1">
    <source>
        <dbReference type="ARBA" id="ARBA00012513"/>
    </source>
</evidence>
<dbReference type="EC" id="2.7.11.1" evidence="1"/>
<protein>
    <recommendedName>
        <fullName evidence="1">non-specific serine/threonine protein kinase</fullName>
        <ecNumber evidence="1">2.7.11.1</ecNumber>
    </recommendedName>
</protein>
<keyword evidence="2 9" id="KW-0723">Serine/threonine-protein kinase</keyword>
<dbReference type="SMART" id="SM00220">
    <property type="entry name" value="S_TKc"/>
    <property type="match status" value="1"/>
</dbReference>
<dbReference type="InterPro" id="IPR000719">
    <property type="entry name" value="Prot_kinase_dom"/>
</dbReference>
<evidence type="ECO:0000259" key="8">
    <source>
        <dbReference type="PROSITE" id="PS50011"/>
    </source>
</evidence>
<organism evidence="9 10">
    <name type="scientific">Actinomadura harenae</name>
    <dbReference type="NCBI Taxonomy" id="2483351"/>
    <lineage>
        <taxon>Bacteria</taxon>
        <taxon>Bacillati</taxon>
        <taxon>Actinomycetota</taxon>
        <taxon>Actinomycetes</taxon>
        <taxon>Streptosporangiales</taxon>
        <taxon>Thermomonosporaceae</taxon>
        <taxon>Actinomadura</taxon>
    </lineage>
</organism>
<dbReference type="InterPro" id="IPR011009">
    <property type="entry name" value="Kinase-like_dom_sf"/>
</dbReference>
<dbReference type="InterPro" id="IPR008271">
    <property type="entry name" value="Ser/Thr_kinase_AS"/>
</dbReference>
<dbReference type="CDD" id="cd14014">
    <property type="entry name" value="STKc_PknB_like"/>
    <property type="match status" value="1"/>
</dbReference>
<dbReference type="PANTHER" id="PTHR43289">
    <property type="entry name" value="MITOGEN-ACTIVATED PROTEIN KINASE KINASE KINASE 20-RELATED"/>
    <property type="match status" value="1"/>
</dbReference>
<dbReference type="PROSITE" id="PS50011">
    <property type="entry name" value="PROTEIN_KINASE_DOM"/>
    <property type="match status" value="1"/>
</dbReference>
<evidence type="ECO:0000313" key="9">
    <source>
        <dbReference type="EMBL" id="RMI42457.1"/>
    </source>
</evidence>
<dbReference type="EMBL" id="RFFG01000033">
    <property type="protein sequence ID" value="RMI42457.1"/>
    <property type="molecule type" value="Genomic_DNA"/>
</dbReference>
<dbReference type="PANTHER" id="PTHR43289:SF6">
    <property type="entry name" value="SERINE_THREONINE-PROTEIN KINASE NEKL-3"/>
    <property type="match status" value="1"/>
</dbReference>
<feature type="domain" description="Protein kinase" evidence="8">
    <location>
        <begin position="1"/>
        <end position="269"/>
    </location>
</feature>
<proteinExistence type="predicted"/>
<dbReference type="Gene3D" id="3.30.200.20">
    <property type="entry name" value="Phosphorylase Kinase, domain 1"/>
    <property type="match status" value="1"/>
</dbReference>
<dbReference type="PROSITE" id="PS00108">
    <property type="entry name" value="PROTEIN_KINASE_ST"/>
    <property type="match status" value="1"/>
</dbReference>
<reference evidence="9 10" key="1">
    <citation type="submission" date="2018-10" db="EMBL/GenBank/DDBJ databases">
        <title>Isolation from soil.</title>
        <authorList>
            <person name="Hu J."/>
        </authorList>
    </citation>
    <scope>NUCLEOTIDE SEQUENCE [LARGE SCALE GENOMIC DNA]</scope>
    <source>
        <strain evidence="9 10">NEAU-Ht49</strain>
    </source>
</reference>
<keyword evidence="5 9" id="KW-0418">Kinase</keyword>
<keyword evidence="3" id="KW-0808">Transferase</keyword>
<dbReference type="Proteomes" id="UP000282674">
    <property type="component" value="Unassembled WGS sequence"/>
</dbReference>
<evidence type="ECO:0000256" key="3">
    <source>
        <dbReference type="ARBA" id="ARBA00022679"/>
    </source>
</evidence>